<dbReference type="KEGG" id="dto:TOL2_C30570"/>
<keyword evidence="3" id="KW-1185">Reference proteome</keyword>
<dbReference type="PANTHER" id="PTHR36180">
    <property type="entry name" value="DNA-BINDING PROTEIN-RELATED-RELATED"/>
    <property type="match status" value="1"/>
</dbReference>
<dbReference type="Proteomes" id="UP000007347">
    <property type="component" value="Chromosome"/>
</dbReference>
<dbReference type="PROSITE" id="PS51750">
    <property type="entry name" value="BRO_N"/>
    <property type="match status" value="1"/>
</dbReference>
<organism evidence="2 3">
    <name type="scientific">Desulfobacula toluolica (strain DSM 7467 / Tol2)</name>
    <dbReference type="NCBI Taxonomy" id="651182"/>
    <lineage>
        <taxon>Bacteria</taxon>
        <taxon>Pseudomonadati</taxon>
        <taxon>Thermodesulfobacteriota</taxon>
        <taxon>Desulfobacteria</taxon>
        <taxon>Desulfobacterales</taxon>
        <taxon>Desulfobacteraceae</taxon>
        <taxon>Desulfobacula</taxon>
    </lineage>
</organism>
<feature type="domain" description="Bro-N" evidence="1">
    <location>
        <begin position="1"/>
        <end position="106"/>
    </location>
</feature>
<evidence type="ECO:0000313" key="2">
    <source>
        <dbReference type="EMBL" id="CCK81216.1"/>
    </source>
</evidence>
<reference evidence="2 3" key="1">
    <citation type="journal article" date="2013" name="Environ. Microbiol.">
        <title>Complete genome, catabolic sub-proteomes and key-metabolites of Desulfobacula toluolica Tol2, a marine, aromatic compound-degrading, sulfate-reducing bacterium.</title>
        <authorList>
            <person name="Wohlbrand L."/>
            <person name="Jacob J.H."/>
            <person name="Kube M."/>
            <person name="Mussmann M."/>
            <person name="Jarling R."/>
            <person name="Beck A."/>
            <person name="Amann R."/>
            <person name="Wilkes H."/>
            <person name="Reinhardt R."/>
            <person name="Rabus R."/>
        </authorList>
    </citation>
    <scope>NUCLEOTIDE SEQUENCE [LARGE SCALE GENOMIC DNA]</scope>
    <source>
        <strain evidence="3">DSM 7467 / Tol2</strain>
    </source>
</reference>
<dbReference type="InterPro" id="IPR003497">
    <property type="entry name" value="BRO_N_domain"/>
</dbReference>
<evidence type="ECO:0000313" key="3">
    <source>
        <dbReference type="Proteomes" id="UP000007347"/>
    </source>
</evidence>
<dbReference type="OrthoDB" id="5432621at2"/>
<evidence type="ECO:0000259" key="1">
    <source>
        <dbReference type="PROSITE" id="PS51750"/>
    </source>
</evidence>
<dbReference type="SMART" id="SM01040">
    <property type="entry name" value="Bro-N"/>
    <property type="match status" value="1"/>
</dbReference>
<dbReference type="PATRIC" id="fig|651182.5.peg.3614"/>
<dbReference type="AlphaFoldDB" id="K0NII2"/>
<dbReference type="EMBL" id="FO203503">
    <property type="protein sequence ID" value="CCK81216.1"/>
    <property type="molecule type" value="Genomic_DNA"/>
</dbReference>
<proteinExistence type="predicted"/>
<dbReference type="HOGENOM" id="CLU_1064489_0_0_7"/>
<gene>
    <name evidence="2" type="ordered locus">TOL2_C30570</name>
</gene>
<dbReference type="RefSeq" id="WP_014958421.1">
    <property type="nucleotide sequence ID" value="NC_018645.1"/>
</dbReference>
<sequence length="261" mass="29786">MNKTIIPFNFGDHLVRVIQDENGESWWVAKDVCNILEYPRARDAIRTLDDDEKGAQRMRTPGGEQNVVVINEPGLYRLIFRSNKPEAEIFRKWVFNDVLPSIRKTGGYQIPGTDQSGFINDSGVKKAGNMYFPMSKLVESADRYLGGEAALRALNYFTGMPVDDLIQKLDEKKLKTNVGTLEWGKQVIEDFLADQCEFSEEYQESSTALYNAFCSWCRNQRIMKMLTQKKFGAILSAGFEKMKSGTVSYFGLRLKKAQQQE</sequence>
<name>K0NII2_DESTT</name>
<dbReference type="Pfam" id="PF02498">
    <property type="entry name" value="Bro-N"/>
    <property type="match status" value="1"/>
</dbReference>
<dbReference type="PANTHER" id="PTHR36180:SF2">
    <property type="entry name" value="BRO FAMILY PROTEIN"/>
    <property type="match status" value="1"/>
</dbReference>
<protein>
    <submittedName>
        <fullName evidence="2">Predicted prophage antirepressor</fullName>
    </submittedName>
</protein>
<dbReference type="STRING" id="651182.TOL2_C30570"/>
<accession>K0NII2</accession>